<dbReference type="AlphaFoldDB" id="A0A3Y9C2M7"/>
<feature type="transmembrane region" description="Helical" evidence="2">
    <location>
        <begin position="7"/>
        <end position="32"/>
    </location>
</feature>
<accession>A0A3Y9C2M7</accession>
<comment type="caution">
    <text evidence="4">The sequence shown here is derived from an EMBL/GenBank/DDBJ whole genome shotgun (WGS) entry which is preliminary data.</text>
</comment>
<evidence type="ECO:0000256" key="1">
    <source>
        <dbReference type="SAM" id="MobiDB-lite"/>
    </source>
</evidence>
<feature type="domain" description="DotM C-terminal cytoplasmic" evidence="3">
    <location>
        <begin position="166"/>
        <end position="327"/>
    </location>
</feature>
<evidence type="ECO:0000259" key="3">
    <source>
        <dbReference type="Pfam" id="PF23127"/>
    </source>
</evidence>
<dbReference type="InterPro" id="IPR056464">
    <property type="entry name" value="DotM_C"/>
</dbReference>
<dbReference type="Pfam" id="PF23127">
    <property type="entry name" value="DotM_C"/>
    <property type="match status" value="1"/>
</dbReference>
<evidence type="ECO:0000313" key="4">
    <source>
        <dbReference type="EMBL" id="EAB8478164.1"/>
    </source>
</evidence>
<organism evidence="4">
    <name type="scientific">Salmonella enterica subsp. enterica serovar Java</name>
    <dbReference type="NCBI Taxonomy" id="224729"/>
    <lineage>
        <taxon>Bacteria</taxon>
        <taxon>Pseudomonadati</taxon>
        <taxon>Pseudomonadota</taxon>
        <taxon>Gammaproteobacteria</taxon>
        <taxon>Enterobacterales</taxon>
        <taxon>Enterobacteriaceae</taxon>
        <taxon>Salmonella</taxon>
    </lineage>
</organism>
<sequence>MTLMALALIAIAIAIFHSIFYYACCAMLYYLWYLADFASIHTYVAGKINLLARASNRVEDLSPGEFLEVMNQTAGILYVFMLPITVYGLVATRNHPLSLTRRKIDIHTLPKIMSRFSPAIIPALQYGDPKTQLLNVDPPEHRSALRPEEFAVEHKLVIGQRLDHERSRQAFDAQLGTPLHNESCFSAHERALVAMIGLQVFCDDRPAALELRDALNRSCGKRQRQRQHGNKYGRGYPDLSIAEKAFKQVMATPQAKAWIRRHSTTRTALSALHAQDLRLPAGQFRWLKGIDRTLWYVLSSSDRSKCFVEGAGVVTAAQWESLVSQLSKKLKVVIPAPENLTAFAVRGLEDDLRNIGMVIDDHERNPRLEEEEDSTTFDDLVFLHNISAPSNTEPSRTQEPESSPPREQVESEDSAASTVKNPVRFSPSR</sequence>
<proteinExistence type="predicted"/>
<gene>
    <name evidence="4" type="ORF">AU894_18440</name>
</gene>
<name>A0A3Y9C2M7_SALEB</name>
<feature type="transmembrane region" description="Helical" evidence="2">
    <location>
        <begin position="75"/>
        <end position="92"/>
    </location>
</feature>
<dbReference type="Proteomes" id="UP000839644">
    <property type="component" value="Unassembled WGS sequence"/>
</dbReference>
<feature type="compositionally biased region" description="Polar residues" evidence="1">
    <location>
        <begin position="387"/>
        <end position="401"/>
    </location>
</feature>
<evidence type="ECO:0000256" key="2">
    <source>
        <dbReference type="SAM" id="Phobius"/>
    </source>
</evidence>
<dbReference type="EMBL" id="AAAFYZ010000052">
    <property type="protein sequence ID" value="EAB8478164.1"/>
    <property type="molecule type" value="Genomic_DNA"/>
</dbReference>
<reference evidence="4" key="1">
    <citation type="submission" date="2018-08" db="EMBL/GenBank/DDBJ databases">
        <authorList>
            <person name="Ashton P.M."/>
            <person name="Dallman T."/>
            <person name="Nair S."/>
            <person name="De Pinna E."/>
            <person name="Peters T."/>
            <person name="Grant K."/>
        </authorList>
    </citation>
    <scope>NUCLEOTIDE SEQUENCE [LARGE SCALE GENOMIC DNA]</scope>
    <source>
        <strain evidence="4">43913</strain>
    </source>
</reference>
<protein>
    <submittedName>
        <fullName evidence="4">Conjugal transfer protein TrbA</fullName>
    </submittedName>
</protein>
<keyword evidence="2" id="KW-0812">Transmembrane</keyword>
<keyword evidence="2" id="KW-1133">Transmembrane helix</keyword>
<keyword evidence="2" id="KW-0472">Membrane</keyword>
<feature type="region of interest" description="Disordered" evidence="1">
    <location>
        <begin position="387"/>
        <end position="429"/>
    </location>
</feature>